<reference evidence="2" key="1">
    <citation type="journal article" date="2023" name="Front. Plant Sci.">
        <title>Chromosomal-level genome assembly of Melastoma candidum provides insights into trichome evolution.</title>
        <authorList>
            <person name="Zhong Y."/>
            <person name="Wu W."/>
            <person name="Sun C."/>
            <person name="Zou P."/>
            <person name="Liu Y."/>
            <person name="Dai S."/>
            <person name="Zhou R."/>
        </authorList>
    </citation>
    <scope>NUCLEOTIDE SEQUENCE [LARGE SCALE GENOMIC DNA]</scope>
</reference>
<dbReference type="EMBL" id="CM042882">
    <property type="protein sequence ID" value="KAI4383664.1"/>
    <property type="molecule type" value="Genomic_DNA"/>
</dbReference>
<evidence type="ECO:0000313" key="1">
    <source>
        <dbReference type="EMBL" id="KAI4383664.1"/>
    </source>
</evidence>
<sequence>MAIDDHDGGSREQLIPGLPHDIAVECFLRLPHTAYHSACCVSKSWRSLLRGRHFYALRRSLHRTRSLACLVQQSPPYASSTDRHGAKPAVGTDHLSQPRYSISVFDPGSLSWTWVPPIPDFPDGLPLFCQLASTDGKLLMLGGWDPVTYDSLRRVYLHDFVAGEWQRCADMPGMRTFFGATGADGGRVFVAGGHDDCKNALGSAWVYDVDQNVWEEMEGMSQERDECEGVFVGTEFWVVSGYKTERQGGFEGSADVYEIGEGERPWRRRRVERVWQEGKCPRGGVCPMNRSAAGSVFDLREAVSGVQAGVCSMSMARKVIVFGSEYQGGKQGLYIAEREYEGEIGEFLKVEVPEEFSGFVQSGCCVEV</sequence>
<dbReference type="Proteomes" id="UP001057402">
    <property type="component" value="Chromosome 3"/>
</dbReference>
<name>A0ACB9RXU8_9MYRT</name>
<evidence type="ECO:0000313" key="2">
    <source>
        <dbReference type="Proteomes" id="UP001057402"/>
    </source>
</evidence>
<keyword evidence="2" id="KW-1185">Reference proteome</keyword>
<comment type="caution">
    <text evidence="1">The sequence shown here is derived from an EMBL/GenBank/DDBJ whole genome shotgun (WGS) entry which is preliminary data.</text>
</comment>
<protein>
    <submittedName>
        <fullName evidence="1">Uncharacterized protein</fullName>
    </submittedName>
</protein>
<gene>
    <name evidence="1" type="ORF">MLD38_009473</name>
</gene>
<accession>A0ACB9RXU8</accession>
<organism evidence="1 2">
    <name type="scientific">Melastoma candidum</name>
    <dbReference type="NCBI Taxonomy" id="119954"/>
    <lineage>
        <taxon>Eukaryota</taxon>
        <taxon>Viridiplantae</taxon>
        <taxon>Streptophyta</taxon>
        <taxon>Embryophyta</taxon>
        <taxon>Tracheophyta</taxon>
        <taxon>Spermatophyta</taxon>
        <taxon>Magnoliopsida</taxon>
        <taxon>eudicotyledons</taxon>
        <taxon>Gunneridae</taxon>
        <taxon>Pentapetalae</taxon>
        <taxon>rosids</taxon>
        <taxon>malvids</taxon>
        <taxon>Myrtales</taxon>
        <taxon>Melastomataceae</taxon>
        <taxon>Melastomatoideae</taxon>
        <taxon>Melastomateae</taxon>
        <taxon>Melastoma</taxon>
    </lineage>
</organism>
<proteinExistence type="predicted"/>